<feature type="transmembrane region" description="Helical" evidence="2">
    <location>
        <begin position="6"/>
        <end position="29"/>
    </location>
</feature>
<sequence>MSGIGVLALPAVALLITTGIFVYQLRLYLRARKKNQKPNIPNFNIGPLPSPIPVAPVPQKHTEKKIPQPIKKANTTFYYAAALVGVSLVIVMFVTLSDEPFTFIPRASSPSPTLGISPTLSAQSTPTGNLGTNPSPSSVPINYALTPTVSGSPTIAPSVTQAGGTPQPTKTPTAAPPTTTPRPTKAASASPSPTPTPKTIAYVPNAVRPSSVSAISPTLTPTTRPQITTTPGVKVTVTSGVTGQVGEIPQSGIINPSLFLLLAGGFILFLGFLF</sequence>
<feature type="transmembrane region" description="Helical" evidence="2">
    <location>
        <begin position="253"/>
        <end position="273"/>
    </location>
</feature>
<name>A0A2M8KUV8_9BACT</name>
<dbReference type="EMBL" id="PFEE01000039">
    <property type="protein sequence ID" value="PJE63712.1"/>
    <property type="molecule type" value="Genomic_DNA"/>
</dbReference>
<proteinExistence type="predicted"/>
<evidence type="ECO:0000313" key="4">
    <source>
        <dbReference type="Proteomes" id="UP000231569"/>
    </source>
</evidence>
<comment type="caution">
    <text evidence="3">The sequence shown here is derived from an EMBL/GenBank/DDBJ whole genome shotgun (WGS) entry which is preliminary data.</text>
</comment>
<accession>A0A2M8KUV8</accession>
<protein>
    <submittedName>
        <fullName evidence="3">Uncharacterized protein</fullName>
    </submittedName>
</protein>
<dbReference type="Proteomes" id="UP000231569">
    <property type="component" value="Unassembled WGS sequence"/>
</dbReference>
<keyword evidence="2" id="KW-0472">Membrane</keyword>
<dbReference type="PRINTS" id="PR01217">
    <property type="entry name" value="PRICHEXTENSN"/>
</dbReference>
<feature type="region of interest" description="Disordered" evidence="1">
    <location>
        <begin position="152"/>
        <end position="197"/>
    </location>
</feature>
<keyword evidence="2" id="KW-0812">Transmembrane</keyword>
<feature type="transmembrane region" description="Helical" evidence="2">
    <location>
        <begin position="77"/>
        <end position="96"/>
    </location>
</feature>
<feature type="compositionally biased region" description="Low complexity" evidence="1">
    <location>
        <begin position="181"/>
        <end position="191"/>
    </location>
</feature>
<feature type="compositionally biased region" description="Polar residues" evidence="1">
    <location>
        <begin position="152"/>
        <end position="164"/>
    </location>
</feature>
<evidence type="ECO:0000256" key="1">
    <source>
        <dbReference type="SAM" id="MobiDB-lite"/>
    </source>
</evidence>
<feature type="region of interest" description="Disordered" evidence="1">
    <location>
        <begin position="111"/>
        <end position="137"/>
    </location>
</feature>
<evidence type="ECO:0000256" key="2">
    <source>
        <dbReference type="SAM" id="Phobius"/>
    </source>
</evidence>
<evidence type="ECO:0000313" key="3">
    <source>
        <dbReference type="EMBL" id="PJE63712.1"/>
    </source>
</evidence>
<gene>
    <name evidence="3" type="ORF">COU89_01790</name>
</gene>
<keyword evidence="2" id="KW-1133">Transmembrane helix</keyword>
<organism evidence="3 4">
    <name type="scientific">Candidatus Roizmanbacteria bacterium CG10_big_fil_rev_8_21_14_0_10_45_7</name>
    <dbReference type="NCBI Taxonomy" id="1974854"/>
    <lineage>
        <taxon>Bacteria</taxon>
        <taxon>Candidatus Roizmaniibacteriota</taxon>
    </lineage>
</organism>
<dbReference type="AlphaFoldDB" id="A0A2M8KUV8"/>
<reference evidence="4" key="1">
    <citation type="submission" date="2017-09" db="EMBL/GenBank/DDBJ databases">
        <title>Depth-based differentiation of microbial function through sediment-hosted aquifers and enrichment of novel symbionts in the deep terrestrial subsurface.</title>
        <authorList>
            <person name="Probst A.J."/>
            <person name="Ladd B."/>
            <person name="Jarett J.K."/>
            <person name="Geller-Mcgrath D.E."/>
            <person name="Sieber C.M.K."/>
            <person name="Emerson J.B."/>
            <person name="Anantharaman K."/>
            <person name="Thomas B.C."/>
            <person name="Malmstrom R."/>
            <person name="Stieglmeier M."/>
            <person name="Klingl A."/>
            <person name="Woyke T."/>
            <person name="Ryan C.M."/>
            <person name="Banfield J.F."/>
        </authorList>
    </citation>
    <scope>NUCLEOTIDE SEQUENCE [LARGE SCALE GENOMIC DNA]</scope>
</reference>